<reference evidence="1 2" key="1">
    <citation type="submission" date="2015-09" db="EMBL/GenBank/DDBJ databases">
        <authorList>
            <consortium name="Pathogen Informatics"/>
        </authorList>
    </citation>
    <scope>NUCLEOTIDE SEQUENCE [LARGE SCALE GENOMIC DNA]</scope>
    <source>
        <strain evidence="1 2">2789STDY5608854</strain>
    </source>
</reference>
<dbReference type="EMBL" id="CYZT01000900">
    <property type="protein sequence ID" value="CUQ32065.1"/>
    <property type="molecule type" value="Genomic_DNA"/>
</dbReference>
<name>A0A174VJ68_FLAPL</name>
<evidence type="ECO:0000313" key="2">
    <source>
        <dbReference type="Proteomes" id="UP000095746"/>
    </source>
</evidence>
<proteinExistence type="predicted"/>
<evidence type="ECO:0000313" key="1">
    <source>
        <dbReference type="EMBL" id="CUQ32065.1"/>
    </source>
</evidence>
<accession>A0A174VJ68</accession>
<organism evidence="1 2">
    <name type="scientific">Flavonifractor plautii</name>
    <name type="common">Fusobacterium plautii</name>
    <dbReference type="NCBI Taxonomy" id="292800"/>
    <lineage>
        <taxon>Bacteria</taxon>
        <taxon>Bacillati</taxon>
        <taxon>Bacillota</taxon>
        <taxon>Clostridia</taxon>
        <taxon>Eubacteriales</taxon>
        <taxon>Oscillospiraceae</taxon>
        <taxon>Flavonifractor</taxon>
    </lineage>
</organism>
<gene>
    <name evidence="1" type="ORF">ERS852411_04241</name>
</gene>
<dbReference type="AlphaFoldDB" id="A0A174VJ68"/>
<sequence length="98" mass="11170">MARPPRRLRVAARFLFTLPQSTCCTTSMVSASVQRRPSTKRDSLPSFFNMAEISGPPPWTTTTWMPTRLRRMTSPMTASRSSREIMALPPYLMTMVFP</sequence>
<protein>
    <submittedName>
        <fullName evidence="1">Uncharacterized protein</fullName>
    </submittedName>
</protein>
<dbReference type="Proteomes" id="UP000095746">
    <property type="component" value="Unassembled WGS sequence"/>
</dbReference>